<dbReference type="PROSITE" id="PS50240">
    <property type="entry name" value="TRYPSIN_DOM"/>
    <property type="match status" value="1"/>
</dbReference>
<dbReference type="Proteomes" id="UP000008820">
    <property type="component" value="Chromosome 2"/>
</dbReference>
<keyword evidence="4" id="KW-1185">Reference proteome</keyword>
<dbReference type="PRINTS" id="PR00722">
    <property type="entry name" value="CHYMOTRYPSIN"/>
</dbReference>
<keyword evidence="1" id="KW-1015">Disulfide bond</keyword>
<evidence type="ECO:0000313" key="4">
    <source>
        <dbReference type="Proteomes" id="UP000008820"/>
    </source>
</evidence>
<dbReference type="Pfam" id="PF00089">
    <property type="entry name" value="Trypsin"/>
    <property type="match status" value="1"/>
</dbReference>
<dbReference type="InterPro" id="IPR001254">
    <property type="entry name" value="Trypsin_dom"/>
</dbReference>
<proteinExistence type="inferred from homology"/>
<dbReference type="GO" id="GO:0006508">
    <property type="term" value="P:proteolysis"/>
    <property type="evidence" value="ECO:0007669"/>
    <property type="project" value="InterPro"/>
</dbReference>
<dbReference type="InterPro" id="IPR009003">
    <property type="entry name" value="Peptidase_S1_PA"/>
</dbReference>
<protein>
    <submittedName>
        <fullName evidence="3">Uncharacterized protein</fullName>
    </submittedName>
</protein>
<dbReference type="PROSITE" id="PS50041">
    <property type="entry name" value="C_TYPE_LECTIN_2"/>
    <property type="match status" value="1"/>
</dbReference>
<dbReference type="PROSITE" id="PS00615">
    <property type="entry name" value="C_TYPE_LECTIN_1"/>
    <property type="match status" value="1"/>
</dbReference>
<dbReference type="InterPro" id="IPR001304">
    <property type="entry name" value="C-type_lectin-like"/>
</dbReference>
<accession>A0A1S4FTV7</accession>
<dbReference type="InterPro" id="IPR018378">
    <property type="entry name" value="C-type_lectin_CS"/>
</dbReference>
<evidence type="ECO:0000256" key="1">
    <source>
        <dbReference type="ARBA" id="ARBA00023157"/>
    </source>
</evidence>
<dbReference type="SMR" id="A0A1S4FTV7"/>
<dbReference type="InterPro" id="IPR016186">
    <property type="entry name" value="C-type_lectin-like/link_sf"/>
</dbReference>
<sequence>MNASLAFCTALIALLLLNDANVWCFQCGIRQDKTRSLITNAYDVQPGDYPWHTAIYQVVPVRQYICGGTLVGQSVVITSAHCVTVPGLGIARDIDELVIKVGKHLLNVKSEFEHERELSSIIVHSGFSSDKHDNDIALMITKEPVQYGKFVQPACLPTFSLTSDRAVGNIVGWGFTKKKAISNVLKAANAPIVSRATCVNSNPPVFSSTITNEMFCAGYRNGTNACNGDSGGGFFRNVKGNWYLVGITSFTAAKQQDENLCSSTDYTAYIDVVKYKRWIKENSVSSFGSPCIETWPPAKSKKQYFVHNNKQITFFEAWRQCLAVGQRLATITSEEDSLLIEQTIAKSSNSKGPWFIGGTDLGNEGHFVWISTNEPIGYKTGYLNYSPGQPDNGRGIENCLEIGRWGGVAWNDVPCDASLRYICESVSLNWS</sequence>
<dbReference type="InterPro" id="IPR051333">
    <property type="entry name" value="CLIP_Serine_Protease"/>
</dbReference>
<reference evidence="3" key="2">
    <citation type="submission" date="2020-05" db="UniProtKB">
        <authorList>
            <consortium name="EnsemblMetazoa"/>
        </authorList>
    </citation>
    <scope>IDENTIFICATION</scope>
    <source>
        <strain evidence="3">LVP_AGWG</strain>
    </source>
</reference>
<dbReference type="Gene3D" id="2.40.10.10">
    <property type="entry name" value="Trypsin-like serine proteases"/>
    <property type="match status" value="1"/>
</dbReference>
<dbReference type="CDD" id="cd00190">
    <property type="entry name" value="Tryp_SPc"/>
    <property type="match status" value="1"/>
</dbReference>
<dbReference type="PANTHER" id="PTHR24260">
    <property type="match status" value="1"/>
</dbReference>
<dbReference type="InterPro" id="IPR001314">
    <property type="entry name" value="Peptidase_S1A"/>
</dbReference>
<dbReference type="InterPro" id="IPR016187">
    <property type="entry name" value="CTDL_fold"/>
</dbReference>
<dbReference type="AlphaFoldDB" id="A0A1S4FTV7"/>
<comment type="similarity">
    <text evidence="2">Belongs to the peptidase S1 family. CLIP subfamily.</text>
</comment>
<dbReference type="OrthoDB" id="6147874at2759"/>
<dbReference type="FunFam" id="2.40.10.10:FF:000068">
    <property type="entry name" value="transmembrane protease serine 2"/>
    <property type="match status" value="1"/>
</dbReference>
<evidence type="ECO:0000313" key="3">
    <source>
        <dbReference type="EnsemblMetazoa" id="AAEL011622-PA"/>
    </source>
</evidence>
<gene>
    <name evidence="3" type="primary">5575054</name>
</gene>
<dbReference type="SMART" id="SM00034">
    <property type="entry name" value="CLECT"/>
    <property type="match status" value="1"/>
</dbReference>
<dbReference type="Pfam" id="PF00059">
    <property type="entry name" value="Lectin_C"/>
    <property type="match status" value="1"/>
</dbReference>
<dbReference type="SUPFAM" id="SSF50494">
    <property type="entry name" value="Trypsin-like serine proteases"/>
    <property type="match status" value="1"/>
</dbReference>
<organism evidence="3 4">
    <name type="scientific">Aedes aegypti</name>
    <name type="common">Yellowfever mosquito</name>
    <name type="synonym">Culex aegypti</name>
    <dbReference type="NCBI Taxonomy" id="7159"/>
    <lineage>
        <taxon>Eukaryota</taxon>
        <taxon>Metazoa</taxon>
        <taxon>Ecdysozoa</taxon>
        <taxon>Arthropoda</taxon>
        <taxon>Hexapoda</taxon>
        <taxon>Insecta</taxon>
        <taxon>Pterygota</taxon>
        <taxon>Neoptera</taxon>
        <taxon>Endopterygota</taxon>
        <taxon>Diptera</taxon>
        <taxon>Nematocera</taxon>
        <taxon>Culicoidea</taxon>
        <taxon>Culicidae</taxon>
        <taxon>Culicinae</taxon>
        <taxon>Aedini</taxon>
        <taxon>Aedes</taxon>
        <taxon>Stegomyia</taxon>
    </lineage>
</organism>
<dbReference type="Gene3D" id="3.10.100.10">
    <property type="entry name" value="Mannose-Binding Protein A, subunit A"/>
    <property type="match status" value="1"/>
</dbReference>
<dbReference type="InterPro" id="IPR043504">
    <property type="entry name" value="Peptidase_S1_PA_chymotrypsin"/>
</dbReference>
<name>A0A1S4FTV7_AEDAE</name>
<dbReference type="VEuPathDB" id="VectorBase:AAEL011622"/>
<reference evidence="3 4" key="1">
    <citation type="submission" date="2017-06" db="EMBL/GenBank/DDBJ databases">
        <title>Aedes aegypti genome working group (AGWG) sequencing and assembly.</title>
        <authorList>
            <consortium name="Aedes aegypti Genome Working Group (AGWG)"/>
            <person name="Matthews B.J."/>
        </authorList>
    </citation>
    <scope>NUCLEOTIDE SEQUENCE [LARGE SCALE GENOMIC DNA]</scope>
    <source>
        <strain evidence="3 4">LVP_AGWG</strain>
    </source>
</reference>
<evidence type="ECO:0000256" key="2">
    <source>
        <dbReference type="ARBA" id="ARBA00024195"/>
    </source>
</evidence>
<dbReference type="SMART" id="SM00020">
    <property type="entry name" value="Tryp_SPc"/>
    <property type="match status" value="1"/>
</dbReference>
<dbReference type="EnsemblMetazoa" id="AAEL011622-RA">
    <property type="protein sequence ID" value="AAEL011622-PA"/>
    <property type="gene ID" value="AAEL011622"/>
</dbReference>
<dbReference type="InParanoid" id="A0A1S4FTV7"/>
<dbReference type="PANTHER" id="PTHR24260:SF136">
    <property type="entry name" value="GH08193P-RELATED"/>
    <property type="match status" value="1"/>
</dbReference>
<dbReference type="GO" id="GO:0004252">
    <property type="term" value="F:serine-type endopeptidase activity"/>
    <property type="evidence" value="ECO:0007669"/>
    <property type="project" value="InterPro"/>
</dbReference>
<dbReference type="CDD" id="cd00037">
    <property type="entry name" value="CLECT"/>
    <property type="match status" value="1"/>
</dbReference>
<dbReference type="SUPFAM" id="SSF56436">
    <property type="entry name" value="C-type lectin-like"/>
    <property type="match status" value="1"/>
</dbReference>